<feature type="non-terminal residue" evidence="2">
    <location>
        <position position="1"/>
    </location>
</feature>
<comment type="caution">
    <text evidence="2">The sequence shown here is derived from an EMBL/GenBank/DDBJ whole genome shotgun (WGS) entry which is preliminary data.</text>
</comment>
<feature type="non-terminal residue" evidence="2">
    <location>
        <position position="213"/>
    </location>
</feature>
<dbReference type="EMBL" id="LJOW01000782">
    <property type="protein sequence ID" value="OBQ32541.1"/>
    <property type="molecule type" value="Genomic_DNA"/>
</dbReference>
<dbReference type="AlphaFoldDB" id="A0A1B7W5W2"/>
<feature type="region of interest" description="Disordered" evidence="1">
    <location>
        <begin position="63"/>
        <end position="190"/>
    </location>
</feature>
<evidence type="ECO:0000256" key="1">
    <source>
        <dbReference type="SAM" id="MobiDB-lite"/>
    </source>
</evidence>
<organism evidence="2 3">
    <name type="scientific">Aphanizomenon flos-aquae WA102</name>
    <dbReference type="NCBI Taxonomy" id="1710896"/>
    <lineage>
        <taxon>Bacteria</taxon>
        <taxon>Bacillati</taxon>
        <taxon>Cyanobacteriota</taxon>
        <taxon>Cyanophyceae</taxon>
        <taxon>Nostocales</taxon>
        <taxon>Aphanizomenonaceae</taxon>
        <taxon>Aphanizomenon</taxon>
    </lineage>
</organism>
<evidence type="ECO:0000313" key="3">
    <source>
        <dbReference type="Proteomes" id="UP000092093"/>
    </source>
</evidence>
<name>A0A1B7W5W2_APHFL</name>
<feature type="compositionally biased region" description="Basic and acidic residues" evidence="1">
    <location>
        <begin position="151"/>
        <end position="190"/>
    </location>
</feature>
<reference evidence="2 3" key="1">
    <citation type="submission" date="2015-09" db="EMBL/GenBank/DDBJ databases">
        <title>Aphanizomenon flos-aquae WA102.</title>
        <authorList>
            <person name="Driscoll C."/>
        </authorList>
    </citation>
    <scope>NUCLEOTIDE SEQUENCE [LARGE SCALE GENOMIC DNA]</scope>
    <source>
        <strain evidence="2">WA102</strain>
    </source>
</reference>
<sequence length="213" mass="23237">GTDFANELAAPRSSCRDEGARLIAAYPEDASRIDDITNCVAEACSVAIMSTLKVNAELRLRQKETARSDGGGSVTDLLRRDHYEAAMKTPLPETRPGTSPPSADPAVTYPMPDLTGMRLGARSKLQEQAQATRPQMLPPLSPATAAGASALRERPSSWHEEVQEEETRERAATAQRTKEREEKDFADYKASRERTLRAEFEAARAAKTPAASH</sequence>
<evidence type="ECO:0000313" key="2">
    <source>
        <dbReference type="EMBL" id="OBQ32541.1"/>
    </source>
</evidence>
<protein>
    <submittedName>
        <fullName evidence="2">Uncharacterized protein</fullName>
    </submittedName>
</protein>
<gene>
    <name evidence="2" type="ORF">AN484_27860</name>
</gene>
<dbReference type="Proteomes" id="UP000092093">
    <property type="component" value="Unassembled WGS sequence"/>
</dbReference>
<accession>A0A1B7W5W2</accession>
<proteinExistence type="predicted"/>